<accession>A0A811KCI2</accession>
<dbReference type="GO" id="GO:0031145">
    <property type="term" value="P:anaphase-promoting complex-dependent catabolic process"/>
    <property type="evidence" value="ECO:0007669"/>
    <property type="project" value="TreeGrafter"/>
</dbReference>
<dbReference type="Proteomes" id="UP000614601">
    <property type="component" value="Unassembled WGS sequence"/>
</dbReference>
<reference evidence="6" key="1">
    <citation type="submission" date="2020-09" db="EMBL/GenBank/DDBJ databases">
        <authorList>
            <person name="Kikuchi T."/>
        </authorList>
    </citation>
    <scope>NUCLEOTIDE SEQUENCE</scope>
    <source>
        <strain evidence="6">SH1</strain>
    </source>
</reference>
<dbReference type="PANTHER" id="PTHR12827">
    <property type="entry name" value="MEIOTIC CHECKPOINT REGULATOR TSG24 FAMILY MEMBER"/>
    <property type="match status" value="1"/>
</dbReference>
<gene>
    <name evidence="6" type="ORF">BOKJ2_LOCUS4740</name>
</gene>
<feature type="region of interest" description="Disordered" evidence="5">
    <location>
        <begin position="1261"/>
        <end position="1293"/>
    </location>
</feature>
<dbReference type="GO" id="GO:0060090">
    <property type="term" value="F:molecular adaptor activity"/>
    <property type="evidence" value="ECO:0007669"/>
    <property type="project" value="TreeGrafter"/>
</dbReference>
<dbReference type="GO" id="GO:0005680">
    <property type="term" value="C:anaphase-promoting complex"/>
    <property type="evidence" value="ECO:0007669"/>
    <property type="project" value="InterPro"/>
</dbReference>
<evidence type="ECO:0000256" key="2">
    <source>
        <dbReference type="ARBA" id="ARBA00022618"/>
    </source>
</evidence>
<evidence type="ECO:0000256" key="5">
    <source>
        <dbReference type="SAM" id="MobiDB-lite"/>
    </source>
</evidence>
<dbReference type="OrthoDB" id="26401at2759"/>
<dbReference type="InterPro" id="IPR024990">
    <property type="entry name" value="Apc1"/>
</dbReference>
<proteinExistence type="inferred from homology"/>
<evidence type="ECO:0000256" key="4">
    <source>
        <dbReference type="ARBA" id="ARBA00023306"/>
    </source>
</evidence>
<dbReference type="GO" id="GO:0007091">
    <property type="term" value="P:metaphase/anaphase transition of mitotic cell cycle"/>
    <property type="evidence" value="ECO:0007669"/>
    <property type="project" value="TreeGrafter"/>
</dbReference>
<feature type="region of interest" description="Disordered" evidence="5">
    <location>
        <begin position="336"/>
        <end position="364"/>
    </location>
</feature>
<evidence type="ECO:0000313" key="7">
    <source>
        <dbReference type="Proteomes" id="UP000614601"/>
    </source>
</evidence>
<dbReference type="InterPro" id="IPR011989">
    <property type="entry name" value="ARM-like"/>
</dbReference>
<dbReference type="GO" id="GO:0051301">
    <property type="term" value="P:cell division"/>
    <property type="evidence" value="ECO:0007669"/>
    <property type="project" value="UniProtKB-KW"/>
</dbReference>
<evidence type="ECO:0000313" key="6">
    <source>
        <dbReference type="EMBL" id="CAD5212939.1"/>
    </source>
</evidence>
<organism evidence="6 7">
    <name type="scientific">Bursaphelenchus okinawaensis</name>
    <dbReference type="NCBI Taxonomy" id="465554"/>
    <lineage>
        <taxon>Eukaryota</taxon>
        <taxon>Metazoa</taxon>
        <taxon>Ecdysozoa</taxon>
        <taxon>Nematoda</taxon>
        <taxon>Chromadorea</taxon>
        <taxon>Rhabditida</taxon>
        <taxon>Tylenchina</taxon>
        <taxon>Tylenchomorpha</taxon>
        <taxon>Aphelenchoidea</taxon>
        <taxon>Aphelenchoididae</taxon>
        <taxon>Bursaphelenchus</taxon>
    </lineage>
</organism>
<name>A0A811KCI2_9BILA</name>
<evidence type="ECO:0000256" key="3">
    <source>
        <dbReference type="ARBA" id="ARBA00022776"/>
    </source>
</evidence>
<sequence>MNEDKMLIPRKTQLLKAVDGRQKSSILEKDGRVLERVYWSGNKAVVYRGVTNILLRTHFAVGQINSAFYHDFGLERSNDHLVICSEEELKLISLESNECHALSLPMKFEACFGCEHGLILVRSRADEENRGPATLYSLSHPYGELLPVLCRFKDSNMIAQLSQKRLDLVSDFGKSKYILGFDNQKGLNCLFLVRRCNDEEKRIARTDLSVAANRSYLHYSGVSELHSTNHTPTQSRPISVNASTPLGTNLMRKFKTPGTSGSPVPFLSKTMDKKYSENGATMKLLTSFSNHNSYQQPLDYTSATTVLSAITGQPEAEFDENAVEFVLECVWTDENQKSTQAPRSPSRLPVMQSPQVSGPVHKRATKGRSKVDRDLIEQLNKDFYQNKRASSAFLSTDLSGRTYLILVCSTQNLVKIVEIDQETGASTGKMEICHGCVAMNLPGQSFWILATVTPIALALYSGYDKVIDIASAFFANKHHLQLSRIVQLIARGGFDFETIVEMVPTAIDSPAEPIEKKPRSGFTSPRKRCYTTEPNFTFAKALPSPSWSQPSTSEIGRNAYPQLTSDSVFFIFHLKLELEPITTLGKQLFNDILNGIETQERKMTFVKRWAMKNNHRIVRSNPDVIAEMELGLLFECLFETIGISVEEMPFMFMVNRRREWLQQGRNTPYFDEKRTKIEQGDEDKEQCLYRLLEHDKERQETFNDATEVIIEQTSEEEIHPDDMARIFKNIIQYMTSNTNDIKFKMSQRFICEPMRILAELLQLHQYISVIEDMCPKLAEIQFTTTVQFRSGIEMPRMDPVTKLSEHLETTLMIPEPAHENLSVITPAQKTKLRLLPSSDEIAKWERMRWPTDIRVSNVSTMLDSSKPVLIPDLRQGANVQESHLRESQEKFLQNAAYRTIARSFGAALLHFQSRQSEPMEATYIERVNLHGKLAPSNMKLEYPTPEQPQNKSAQKQMLEWANFYNGVARGLSTILGADAERNLNDNEELMDHHFHLYGRGKENMLDADAEAFERVQDELQEIERRDHIQHSNRTQDEGPRVVDWEWVFHKIREDKECSPVLAGFLLAAGLSGQSMSVNPYDLHEFLSLYDKMVVVALLLGTSVAYRGTANVYMNKILYAHLPFLLQPTVCDFRIEPSIQTVSLLSLGYLFAESMHMHLTNDLINQMSKETFFETDPGSERYSYVLAAGLAVGLINLCKGDQLTKLELPVHVNHLRIRERLFLLLNGGLRDLVIVSYQKDPCSLAQSGCCSCGMSRADQRYQPQLHQHHHRQRSDRVGDEAAGSTGGTGGSASVSAASSHVAELKNVNVHLSSPAACAAIALVYLRTNNKSIADKLEIPEELQQLGLIRPDLILMRTLAKCLVMYDSIGQTTQWINNQIPPTLKEYFKLTQKPHKCSEDLGMLARAYLYAKAGACFAMALKYPSTWNEKVTSALKEAFDQLLNESSYAHAFMLSKAGVNAKETCKNVLMSSLAIVNAGSGDVSLIRAFRKCRNQHTQFINQPKESHLYSTQVISNMCIGMLFLGHGRYGLSMSNMSIASLFIAFLPVYGHAIYDNRCYFQAFRFLWTLAIEPRFLITVADGSLQAIEAKLEISFKDENTEALKVKTPYLLPPLETIAGITVAAPGFEPVVLDLQKPEHYRTLREVLQKMSGRLPLRKTTKACGTFDFRNLPTTIPKTDPDLFDLKFEDVLAQAENQMDTFIAPPE</sequence>
<evidence type="ECO:0008006" key="8">
    <source>
        <dbReference type="Google" id="ProtNLM"/>
    </source>
</evidence>
<keyword evidence="3" id="KW-0498">Mitosis</keyword>
<protein>
    <recommendedName>
        <fullName evidence="8">Anaphase-promoting complex subunit 1</fullName>
    </recommendedName>
</protein>
<evidence type="ECO:0000256" key="1">
    <source>
        <dbReference type="ARBA" id="ARBA00010547"/>
    </source>
</evidence>
<dbReference type="EMBL" id="CAJFCW020000002">
    <property type="protein sequence ID" value="CAG9098286.1"/>
    <property type="molecule type" value="Genomic_DNA"/>
</dbReference>
<dbReference type="EMBL" id="CAJFDH010000002">
    <property type="protein sequence ID" value="CAD5212939.1"/>
    <property type="molecule type" value="Genomic_DNA"/>
</dbReference>
<dbReference type="Gene3D" id="1.25.10.10">
    <property type="entry name" value="Leucine-rich Repeat Variant"/>
    <property type="match status" value="1"/>
</dbReference>
<keyword evidence="7" id="KW-1185">Reference proteome</keyword>
<dbReference type="Proteomes" id="UP000783686">
    <property type="component" value="Unassembled WGS sequence"/>
</dbReference>
<comment type="caution">
    <text evidence="6">The sequence shown here is derived from an EMBL/GenBank/DDBJ whole genome shotgun (WGS) entry which is preliminary data.</text>
</comment>
<keyword evidence="2" id="KW-0132">Cell division</keyword>
<comment type="similarity">
    <text evidence="1">Belongs to the APC1 family.</text>
</comment>
<dbReference type="PANTHER" id="PTHR12827:SF3">
    <property type="entry name" value="ANAPHASE-PROMOTING COMPLEX SUBUNIT 1"/>
    <property type="match status" value="1"/>
</dbReference>
<dbReference type="GO" id="GO:0070979">
    <property type="term" value="P:protein K11-linked ubiquitination"/>
    <property type="evidence" value="ECO:0007669"/>
    <property type="project" value="TreeGrafter"/>
</dbReference>
<keyword evidence="4" id="KW-0131">Cell cycle</keyword>